<comment type="caution">
    <text evidence="6">The sequence shown here is derived from an EMBL/GenBank/DDBJ whole genome shotgun (WGS) entry which is preliminary data.</text>
</comment>
<feature type="region of interest" description="Disordered" evidence="4">
    <location>
        <begin position="266"/>
        <end position="314"/>
    </location>
</feature>
<dbReference type="VEuPathDB" id="ToxoDB:CSUI_004344"/>
<gene>
    <name evidence="6" type="ORF">CSUI_004344</name>
</gene>
<dbReference type="AlphaFoldDB" id="A0A2C6KXL6"/>
<protein>
    <submittedName>
        <fullName evidence="6">Erythrocyte-binding protein</fullName>
    </submittedName>
</protein>
<feature type="region of interest" description="Disordered" evidence="4">
    <location>
        <begin position="160"/>
        <end position="213"/>
    </location>
</feature>
<dbReference type="PANTHER" id="PTHR14369">
    <property type="entry name" value="SURFEIT LOCUS PROTEIN 6"/>
    <property type="match status" value="1"/>
</dbReference>
<feature type="region of interest" description="Disordered" evidence="4">
    <location>
        <begin position="1"/>
        <end position="22"/>
    </location>
</feature>
<name>A0A2C6KXL6_9APIC</name>
<feature type="compositionally biased region" description="Basic and acidic residues" evidence="4">
    <location>
        <begin position="101"/>
        <end position="112"/>
    </location>
</feature>
<dbReference type="GO" id="GO:0003677">
    <property type="term" value="F:DNA binding"/>
    <property type="evidence" value="ECO:0007669"/>
    <property type="project" value="TreeGrafter"/>
</dbReference>
<evidence type="ECO:0000259" key="5">
    <source>
        <dbReference type="Pfam" id="PF04935"/>
    </source>
</evidence>
<keyword evidence="3" id="KW-0539">Nucleus</keyword>
<evidence type="ECO:0000256" key="3">
    <source>
        <dbReference type="ARBA" id="ARBA00023242"/>
    </source>
</evidence>
<feature type="domain" description="Ribosomal RNA-processing protein 14/surfeit locus protein 6 C-terminal" evidence="5">
    <location>
        <begin position="157"/>
        <end position="310"/>
    </location>
</feature>
<dbReference type="InterPro" id="IPR029190">
    <property type="entry name" value="Rrp14/SURF6_C"/>
</dbReference>
<dbReference type="GO" id="GO:0042274">
    <property type="term" value="P:ribosomal small subunit biogenesis"/>
    <property type="evidence" value="ECO:0007669"/>
    <property type="project" value="TreeGrafter"/>
</dbReference>
<comment type="subcellular location">
    <subcellularLocation>
        <location evidence="1">Nucleus</location>
    </subcellularLocation>
</comment>
<proteinExistence type="inferred from homology"/>
<dbReference type="GeneID" id="94427747"/>
<feature type="compositionally biased region" description="Basic and acidic residues" evidence="4">
    <location>
        <begin position="176"/>
        <end position="201"/>
    </location>
</feature>
<dbReference type="PANTHER" id="PTHR14369:SF0">
    <property type="entry name" value="SURFEIT LOCUS PROTEIN 6"/>
    <property type="match status" value="1"/>
</dbReference>
<accession>A0A2C6KXL6</accession>
<feature type="region of interest" description="Disordered" evidence="4">
    <location>
        <begin position="101"/>
        <end position="134"/>
    </location>
</feature>
<dbReference type="OrthoDB" id="331777at2759"/>
<sequence>MTTVGFGSTHHETGGHDTDGRQERSHLEACAAHFDHLFDSIFCLISFDSLVPTTQGHCEEDNVPRISNAKTRGREKWQLRQKRYSPHVLLRTCLRLRRHAQAEGKKIQRDTESGSQVKRPKNRVHTSHADPTVGTLGHLPCRAELCRRLEAKIEQLKQARNNAEKVPGASKNRSVAKGEECSSQQERADSAQKKPTKERQLPVRVRPRQSTDRETVPADFDFGVVTRPGQSCRGLEAGRAGTKRRRLQKAMKEIRAKREELDRCRTAGERRETELKHSLDKARRKLSGEKVMDDMSRVKKKEKICAKKKRARHA</sequence>
<dbReference type="Pfam" id="PF04935">
    <property type="entry name" value="SURF6"/>
    <property type="match status" value="1"/>
</dbReference>
<dbReference type="Proteomes" id="UP000221165">
    <property type="component" value="Unassembled WGS sequence"/>
</dbReference>
<dbReference type="GO" id="GO:0005730">
    <property type="term" value="C:nucleolus"/>
    <property type="evidence" value="ECO:0007669"/>
    <property type="project" value="TreeGrafter"/>
</dbReference>
<keyword evidence="7" id="KW-1185">Reference proteome</keyword>
<dbReference type="GO" id="GO:0042273">
    <property type="term" value="P:ribosomal large subunit biogenesis"/>
    <property type="evidence" value="ECO:0007669"/>
    <property type="project" value="TreeGrafter"/>
</dbReference>
<evidence type="ECO:0000256" key="2">
    <source>
        <dbReference type="ARBA" id="ARBA00005904"/>
    </source>
</evidence>
<dbReference type="EMBL" id="MIGC01002016">
    <property type="protein sequence ID" value="PHJ21807.1"/>
    <property type="molecule type" value="Genomic_DNA"/>
</dbReference>
<dbReference type="InterPro" id="IPR007019">
    <property type="entry name" value="SURF6"/>
</dbReference>
<feature type="compositionally biased region" description="Basic and acidic residues" evidence="4">
    <location>
        <begin position="266"/>
        <end position="297"/>
    </location>
</feature>
<dbReference type="RefSeq" id="XP_067923487.1">
    <property type="nucleotide sequence ID" value="XM_068064536.1"/>
</dbReference>
<organism evidence="6 7">
    <name type="scientific">Cystoisospora suis</name>
    <dbReference type="NCBI Taxonomy" id="483139"/>
    <lineage>
        <taxon>Eukaryota</taxon>
        <taxon>Sar</taxon>
        <taxon>Alveolata</taxon>
        <taxon>Apicomplexa</taxon>
        <taxon>Conoidasida</taxon>
        <taxon>Coccidia</taxon>
        <taxon>Eucoccidiorida</taxon>
        <taxon>Eimeriorina</taxon>
        <taxon>Sarcocystidae</taxon>
        <taxon>Cystoisospora</taxon>
    </lineage>
</organism>
<comment type="similarity">
    <text evidence="2">Belongs to the SURF6 family.</text>
</comment>
<dbReference type="GO" id="GO:0003723">
    <property type="term" value="F:RNA binding"/>
    <property type="evidence" value="ECO:0007669"/>
    <property type="project" value="TreeGrafter"/>
</dbReference>
<feature type="compositionally biased region" description="Basic and acidic residues" evidence="4">
    <location>
        <begin position="9"/>
        <end position="22"/>
    </location>
</feature>
<evidence type="ECO:0000313" key="7">
    <source>
        <dbReference type="Proteomes" id="UP000221165"/>
    </source>
</evidence>
<evidence type="ECO:0000256" key="4">
    <source>
        <dbReference type="SAM" id="MobiDB-lite"/>
    </source>
</evidence>
<evidence type="ECO:0000256" key="1">
    <source>
        <dbReference type="ARBA" id="ARBA00004123"/>
    </source>
</evidence>
<reference evidence="6 7" key="1">
    <citation type="journal article" date="2017" name="Int. J. Parasitol.">
        <title>The genome of the protozoan parasite Cystoisospora suis and a reverse vaccinology approach to identify vaccine candidates.</title>
        <authorList>
            <person name="Palmieri N."/>
            <person name="Shrestha A."/>
            <person name="Ruttkowski B."/>
            <person name="Beck T."/>
            <person name="Vogl C."/>
            <person name="Tomley F."/>
            <person name="Blake D.P."/>
            <person name="Joachim A."/>
        </authorList>
    </citation>
    <scope>NUCLEOTIDE SEQUENCE [LARGE SCALE GENOMIC DNA]</scope>
    <source>
        <strain evidence="6 7">Wien I</strain>
    </source>
</reference>
<feature type="compositionally biased region" description="Basic residues" evidence="4">
    <location>
        <begin position="298"/>
        <end position="314"/>
    </location>
</feature>
<evidence type="ECO:0000313" key="6">
    <source>
        <dbReference type="EMBL" id="PHJ21807.1"/>
    </source>
</evidence>